<feature type="signal peptide" evidence="6">
    <location>
        <begin position="1"/>
        <end position="18"/>
    </location>
</feature>
<evidence type="ECO:0000259" key="7">
    <source>
        <dbReference type="Pfam" id="PF00326"/>
    </source>
</evidence>
<evidence type="ECO:0000313" key="8">
    <source>
        <dbReference type="EMBL" id="AHF16742.1"/>
    </source>
</evidence>
<keyword evidence="3 6" id="KW-0732">Signal</keyword>
<evidence type="ECO:0000256" key="5">
    <source>
        <dbReference type="ARBA" id="ARBA00022825"/>
    </source>
</evidence>
<comment type="similarity">
    <text evidence="1">Belongs to the peptidase S9C family.</text>
</comment>
<dbReference type="Gene3D" id="2.120.10.30">
    <property type="entry name" value="TolB, C-terminal domain"/>
    <property type="match status" value="1"/>
</dbReference>
<keyword evidence="5" id="KW-0720">Serine protease</keyword>
<evidence type="ECO:0000313" key="9">
    <source>
        <dbReference type="Proteomes" id="UP000003586"/>
    </source>
</evidence>
<dbReference type="GO" id="GO:0006508">
    <property type="term" value="P:proteolysis"/>
    <property type="evidence" value="ECO:0007669"/>
    <property type="project" value="UniProtKB-KW"/>
</dbReference>
<dbReference type="Pfam" id="PF00326">
    <property type="entry name" value="Peptidase_S9"/>
    <property type="match status" value="1"/>
</dbReference>
<evidence type="ECO:0000256" key="2">
    <source>
        <dbReference type="ARBA" id="ARBA00022670"/>
    </source>
</evidence>
<dbReference type="Gene3D" id="3.40.50.1820">
    <property type="entry name" value="alpha/beta hydrolase"/>
    <property type="match status" value="1"/>
</dbReference>
<organism evidence="8 9">
    <name type="scientific">Niabella soli DSM 19437</name>
    <dbReference type="NCBI Taxonomy" id="929713"/>
    <lineage>
        <taxon>Bacteria</taxon>
        <taxon>Pseudomonadati</taxon>
        <taxon>Bacteroidota</taxon>
        <taxon>Chitinophagia</taxon>
        <taxon>Chitinophagales</taxon>
        <taxon>Chitinophagaceae</taxon>
        <taxon>Niabella</taxon>
    </lineage>
</organism>
<evidence type="ECO:0000256" key="4">
    <source>
        <dbReference type="ARBA" id="ARBA00022801"/>
    </source>
</evidence>
<keyword evidence="2" id="KW-0645">Protease</keyword>
<dbReference type="RefSeq" id="WP_025299119.1">
    <property type="nucleotide sequence ID" value="NZ_CP007035.1"/>
</dbReference>
<dbReference type="InterPro" id="IPR011042">
    <property type="entry name" value="6-blade_b-propeller_TolB-like"/>
</dbReference>
<dbReference type="GO" id="GO:0004252">
    <property type="term" value="F:serine-type endopeptidase activity"/>
    <property type="evidence" value="ECO:0007669"/>
    <property type="project" value="TreeGrafter"/>
</dbReference>
<dbReference type="eggNOG" id="COG1506">
    <property type="taxonomic scope" value="Bacteria"/>
</dbReference>
<dbReference type="EMBL" id="CP007035">
    <property type="protein sequence ID" value="AHF16742.1"/>
    <property type="molecule type" value="Genomic_DNA"/>
</dbReference>
<proteinExistence type="inferred from homology"/>
<dbReference type="MEROPS" id="S09.075"/>
<dbReference type="eggNOG" id="COG0823">
    <property type="taxonomic scope" value="Bacteria"/>
</dbReference>
<evidence type="ECO:0000256" key="6">
    <source>
        <dbReference type="SAM" id="SignalP"/>
    </source>
</evidence>
<dbReference type="KEGG" id="nso:NIASO_19300"/>
<keyword evidence="4" id="KW-0378">Hydrolase</keyword>
<dbReference type="OrthoDB" id="9812921at2"/>
<name>W0F168_9BACT</name>
<dbReference type="Pfam" id="PF07676">
    <property type="entry name" value="PD40"/>
    <property type="match status" value="1"/>
</dbReference>
<sequence length="635" mass="71755">MKKLLITLFAFSMLQTNAQQPLSPETLLKLGRVSPIGLTKDKKSLIYKVSTPNISENKMDSKNYSIPLAGGAATEVADIANLTDNDRISPDGKYILSNADVKLKKVLGKDIYPELTKTTAQVYTSLNYRHWDQWFDGNLSHVFFAPYANGKAGEKKDIMPDEPYFCPQQPFGGDEDFIWSPDSKKIIYVTKKEFGTAYAVSTNTDIFEYDIETGKTKNLTESNKGYDVSPAFNKEGKMAWLQMKTPGYEADKNDLVVQTKGNTVNLTGHNDQINVSSFIWGNDGKTLFFIAPVNGTEQVFSVNDIGLTRMLPRIQQLSKGDFDINKIVAQTGDELIVAKEDISRAAEVYKLNIKTGSLTQLTHVNDDAYQNIAKVKSERRWIKTADNKKMMEWIVYPPDFDKNKKYPTLLYCQGGPQSATTQFFSYRWNFQLIASQGYIVVVPSRRGMPGFGTEWNAAVSKDWGGKVIQDYLDAIDDISKEPFVDKDRRGAVGASFGGFSVFELAGRHQKRFKTFIAHDGVFDFVSMTGTTDELWFENWEKGGYYWEKNNAAAQRSYAASPSNFVANWDTPIMIVQGGKDYRVPIEQGQGAFQAAQLRGIKSKFLYFPDENHWVLKPQNALTWQREFFGWLKETL</sequence>
<dbReference type="InterPro" id="IPR001375">
    <property type="entry name" value="Peptidase_S9_cat"/>
</dbReference>
<evidence type="ECO:0000256" key="3">
    <source>
        <dbReference type="ARBA" id="ARBA00022729"/>
    </source>
</evidence>
<reference evidence="8 9" key="1">
    <citation type="submission" date="2013-12" db="EMBL/GenBank/DDBJ databases">
        <authorList>
            <consortium name="DOE Joint Genome Institute"/>
            <person name="Eisen J."/>
            <person name="Huntemann M."/>
            <person name="Han J."/>
            <person name="Chen A."/>
            <person name="Kyrpides N."/>
            <person name="Mavromatis K."/>
            <person name="Markowitz V."/>
            <person name="Palaniappan K."/>
            <person name="Ivanova N."/>
            <person name="Schaumberg A."/>
            <person name="Pati A."/>
            <person name="Liolios K."/>
            <person name="Nordberg H.P."/>
            <person name="Cantor M.N."/>
            <person name="Hua S.X."/>
            <person name="Woyke T."/>
        </authorList>
    </citation>
    <scope>NUCLEOTIDE SEQUENCE [LARGE SCALE GENOMIC DNA]</scope>
    <source>
        <strain evidence="9">DSM 19437</strain>
    </source>
</reference>
<dbReference type="SUPFAM" id="SSF69304">
    <property type="entry name" value="Tricorn protease N-terminal domain"/>
    <property type="match status" value="1"/>
</dbReference>
<feature type="domain" description="Peptidase S9 prolyl oligopeptidase catalytic" evidence="7">
    <location>
        <begin position="425"/>
        <end position="635"/>
    </location>
</feature>
<evidence type="ECO:0000256" key="1">
    <source>
        <dbReference type="ARBA" id="ARBA00010040"/>
    </source>
</evidence>
<protein>
    <submittedName>
        <fullName evidence="8">Peptidase S9</fullName>
    </submittedName>
</protein>
<keyword evidence="9" id="KW-1185">Reference proteome</keyword>
<dbReference type="InterPro" id="IPR029058">
    <property type="entry name" value="AB_hydrolase_fold"/>
</dbReference>
<dbReference type="InterPro" id="IPR011659">
    <property type="entry name" value="WD40"/>
</dbReference>
<dbReference type="SUPFAM" id="SSF53474">
    <property type="entry name" value="alpha/beta-Hydrolases"/>
    <property type="match status" value="1"/>
</dbReference>
<dbReference type="Proteomes" id="UP000003586">
    <property type="component" value="Chromosome"/>
</dbReference>
<dbReference type="PANTHER" id="PTHR42776">
    <property type="entry name" value="SERINE PEPTIDASE S9 FAMILY MEMBER"/>
    <property type="match status" value="1"/>
</dbReference>
<dbReference type="HOGENOM" id="CLU_008615_0_2_10"/>
<dbReference type="STRING" id="929713.NIASO_19300"/>
<dbReference type="PANTHER" id="PTHR42776:SF13">
    <property type="entry name" value="DIPEPTIDYL-PEPTIDASE 5"/>
    <property type="match status" value="1"/>
</dbReference>
<dbReference type="AlphaFoldDB" id="W0F168"/>
<dbReference type="FunFam" id="3.40.50.1820:FF:000028">
    <property type="entry name" value="S9 family peptidase"/>
    <property type="match status" value="1"/>
</dbReference>
<feature type="chain" id="PRO_5004789060" evidence="6">
    <location>
        <begin position="19"/>
        <end position="635"/>
    </location>
</feature>
<gene>
    <name evidence="8" type="ORF">NIASO_19300</name>
</gene>
<accession>W0F168</accession>